<dbReference type="InterPro" id="IPR006311">
    <property type="entry name" value="TAT_signal"/>
</dbReference>
<dbReference type="PROSITE" id="PS51257">
    <property type="entry name" value="PROKAR_LIPOPROTEIN"/>
    <property type="match status" value="1"/>
</dbReference>
<keyword evidence="2 4" id="KW-0732">Signal</keyword>
<dbReference type="AlphaFoldDB" id="A0A7C2BE84"/>
<accession>A0A7C2BE84</accession>
<evidence type="ECO:0000256" key="1">
    <source>
        <dbReference type="ARBA" id="ARBA00010062"/>
    </source>
</evidence>
<evidence type="ECO:0000256" key="2">
    <source>
        <dbReference type="ARBA" id="ARBA00022729"/>
    </source>
</evidence>
<feature type="chain" id="PRO_5043949658" evidence="4">
    <location>
        <begin position="32"/>
        <end position="444"/>
    </location>
</feature>
<dbReference type="PANTHER" id="PTHR30483">
    <property type="entry name" value="LEUCINE-SPECIFIC-BINDING PROTEIN"/>
    <property type="match status" value="1"/>
</dbReference>
<evidence type="ECO:0000256" key="4">
    <source>
        <dbReference type="SAM" id="SignalP"/>
    </source>
</evidence>
<dbReference type="InterPro" id="IPR028081">
    <property type="entry name" value="Leu-bd"/>
</dbReference>
<evidence type="ECO:0000256" key="3">
    <source>
        <dbReference type="SAM" id="MobiDB-lite"/>
    </source>
</evidence>
<gene>
    <name evidence="6" type="ORF">ENP47_12235</name>
</gene>
<dbReference type="InterPro" id="IPR051010">
    <property type="entry name" value="BCAA_transport"/>
</dbReference>
<dbReference type="PROSITE" id="PS51318">
    <property type="entry name" value="TAT"/>
    <property type="match status" value="1"/>
</dbReference>
<reference evidence="6" key="1">
    <citation type="journal article" date="2020" name="mSystems">
        <title>Genome- and Community-Level Interaction Insights into Carbon Utilization and Element Cycling Functions of Hydrothermarchaeota in Hydrothermal Sediment.</title>
        <authorList>
            <person name="Zhou Z."/>
            <person name="Liu Y."/>
            <person name="Xu W."/>
            <person name="Pan J."/>
            <person name="Luo Z.H."/>
            <person name="Li M."/>
        </authorList>
    </citation>
    <scope>NUCLEOTIDE SEQUENCE [LARGE SCALE GENOMIC DNA]</scope>
    <source>
        <strain evidence="6">SpSt-222</strain>
    </source>
</reference>
<dbReference type="InterPro" id="IPR028082">
    <property type="entry name" value="Peripla_BP_I"/>
</dbReference>
<evidence type="ECO:0000313" key="6">
    <source>
        <dbReference type="EMBL" id="HEF66346.1"/>
    </source>
</evidence>
<dbReference type="SUPFAM" id="SSF53822">
    <property type="entry name" value="Periplasmic binding protein-like I"/>
    <property type="match status" value="1"/>
</dbReference>
<dbReference type="Pfam" id="PF13458">
    <property type="entry name" value="Peripla_BP_6"/>
    <property type="match status" value="1"/>
</dbReference>
<proteinExistence type="inferred from homology"/>
<organism evidence="6">
    <name type="scientific">Thermomicrobium roseum</name>
    <dbReference type="NCBI Taxonomy" id="500"/>
    <lineage>
        <taxon>Bacteria</taxon>
        <taxon>Pseudomonadati</taxon>
        <taxon>Thermomicrobiota</taxon>
        <taxon>Thermomicrobia</taxon>
        <taxon>Thermomicrobiales</taxon>
        <taxon>Thermomicrobiaceae</taxon>
        <taxon>Thermomicrobium</taxon>
    </lineage>
</organism>
<dbReference type="Gene3D" id="3.40.50.2300">
    <property type="match status" value="2"/>
</dbReference>
<protein>
    <submittedName>
        <fullName evidence="6">ABC transporter substrate-binding protein</fullName>
    </submittedName>
</protein>
<dbReference type="PANTHER" id="PTHR30483:SF6">
    <property type="entry name" value="PERIPLASMIC BINDING PROTEIN OF ABC TRANSPORTER FOR NATURAL AMINO ACIDS"/>
    <property type="match status" value="1"/>
</dbReference>
<evidence type="ECO:0000259" key="5">
    <source>
        <dbReference type="Pfam" id="PF13458"/>
    </source>
</evidence>
<feature type="compositionally biased region" description="Low complexity" evidence="3">
    <location>
        <begin position="31"/>
        <end position="62"/>
    </location>
</feature>
<feature type="signal peptide" evidence="4">
    <location>
        <begin position="1"/>
        <end position="31"/>
    </location>
</feature>
<name>A0A7C2BE84_THERO</name>
<comment type="similarity">
    <text evidence="1">Belongs to the leucine-binding protein family.</text>
</comment>
<sequence>MQRMDRRAFLKRAFGALGVSALMAACAGGQATPTPTAAPAATPTPAAATPTTAPATPTPAAAATPTAVATVSKEPMRIGVLLTLSGPASPNGEANLRGIQLAFKQAGNAIGGRPFELIIEDSAGQPDQALAKVRQLVEQRKIHLLLGITLSNEAAALRDYIHQNQLPTIVTNAALQALTRDPKMRSPFIFRVSYANGQYDSPVADYAYQKLGYKRMLGFAADYAAGKEELAAFKARFTKAGGTWVDEFYSPMGTQDFGPFLQRIQQQAGNIDAVFQFHGLSSDAIRLVVQYEEFGLKDQIPLIASGATTDDSILGEMGDAAVGLVSGTVYTASIDLPENKAFVETFQKEYNRKPGQVDYLGYLGGLVARQAIEAVKGNVEDKQGFVQAIKSVHVEAPAGEFRFYPESQGPVHTVYICRVAKASDGSYYNEILEKIPNVDDMTFM</sequence>
<comment type="caution">
    <text evidence="6">The sequence shown here is derived from an EMBL/GenBank/DDBJ whole genome shotgun (WGS) entry which is preliminary data.</text>
</comment>
<feature type="domain" description="Leucine-binding protein" evidence="5">
    <location>
        <begin position="75"/>
        <end position="421"/>
    </location>
</feature>
<dbReference type="EMBL" id="DSJL01000011">
    <property type="protein sequence ID" value="HEF66346.1"/>
    <property type="molecule type" value="Genomic_DNA"/>
</dbReference>
<feature type="region of interest" description="Disordered" evidence="3">
    <location>
        <begin position="30"/>
        <end position="62"/>
    </location>
</feature>